<keyword evidence="1" id="KW-0175">Coiled coil</keyword>
<feature type="coiled-coil region" evidence="1">
    <location>
        <begin position="1"/>
        <end position="35"/>
    </location>
</feature>
<evidence type="ECO:0000313" key="2">
    <source>
        <dbReference type="EMBL" id="KKM07203.1"/>
    </source>
</evidence>
<accession>A0A0F9K7P5</accession>
<reference evidence="2" key="1">
    <citation type="journal article" date="2015" name="Nature">
        <title>Complex archaea that bridge the gap between prokaryotes and eukaryotes.</title>
        <authorList>
            <person name="Spang A."/>
            <person name="Saw J.H."/>
            <person name="Jorgensen S.L."/>
            <person name="Zaremba-Niedzwiedzka K."/>
            <person name="Martijn J."/>
            <person name="Lind A.E."/>
            <person name="van Eijk R."/>
            <person name="Schleper C."/>
            <person name="Guy L."/>
            <person name="Ettema T.J."/>
        </authorList>
    </citation>
    <scope>NUCLEOTIDE SEQUENCE</scope>
</reference>
<name>A0A0F9K7P5_9ZZZZ</name>
<sequence length="179" mass="19817">MATNQEIIEQQRRAIEQAQRQARELIKKEQISKAQLLQRGLTGRAQRQAQASAQKKAFQQAQRQIGAQERAFETSVAKIAPEYAKKEYLQQAYKTARSSISKKLEGVQARLAIAQQGLAKAIKSGWDTDKDLMKVSSLKAEAGAYKSSLEGSKESLVRGHFSGSLVQIADIASQRVESK</sequence>
<organism evidence="2">
    <name type="scientific">marine sediment metagenome</name>
    <dbReference type="NCBI Taxonomy" id="412755"/>
    <lineage>
        <taxon>unclassified sequences</taxon>
        <taxon>metagenomes</taxon>
        <taxon>ecological metagenomes</taxon>
    </lineage>
</organism>
<feature type="non-terminal residue" evidence="2">
    <location>
        <position position="179"/>
    </location>
</feature>
<dbReference type="EMBL" id="LAZR01015822">
    <property type="protein sequence ID" value="KKM07203.1"/>
    <property type="molecule type" value="Genomic_DNA"/>
</dbReference>
<protein>
    <submittedName>
        <fullName evidence="2">Uncharacterized protein</fullName>
    </submittedName>
</protein>
<gene>
    <name evidence="2" type="ORF">LCGC14_1736230</name>
</gene>
<comment type="caution">
    <text evidence="2">The sequence shown here is derived from an EMBL/GenBank/DDBJ whole genome shotgun (WGS) entry which is preliminary data.</text>
</comment>
<dbReference type="AlphaFoldDB" id="A0A0F9K7P5"/>
<proteinExistence type="predicted"/>
<evidence type="ECO:0000256" key="1">
    <source>
        <dbReference type="SAM" id="Coils"/>
    </source>
</evidence>